<feature type="region of interest" description="Disordered" evidence="1">
    <location>
        <begin position="1088"/>
        <end position="1108"/>
    </location>
</feature>
<feature type="domain" description="Ral GTPase-activating protein subunit alpha/beta N-terminal" evidence="2">
    <location>
        <begin position="127"/>
        <end position="260"/>
    </location>
</feature>
<dbReference type="Pfam" id="PF20412">
    <property type="entry name" value="RALGAPB_N"/>
    <property type="match status" value="1"/>
</dbReference>
<evidence type="ECO:0000259" key="2">
    <source>
        <dbReference type="Pfam" id="PF20412"/>
    </source>
</evidence>
<dbReference type="SUPFAM" id="SSF111347">
    <property type="entry name" value="Rap/Ran-GAP"/>
    <property type="match status" value="1"/>
</dbReference>
<reference evidence="3 4" key="1">
    <citation type="journal article" date="2019" name="PLoS Negl. Trop. Dis.">
        <title>Whole genome sequencing of Entamoeba nuttalli reveals mammalian host-related molecular signatures and a novel octapeptide-repeat surface protein.</title>
        <authorList>
            <person name="Tanaka M."/>
            <person name="Makiuchi T."/>
            <person name="Komiyama T."/>
            <person name="Shiina T."/>
            <person name="Osaki K."/>
            <person name="Tachibana H."/>
        </authorList>
    </citation>
    <scope>NUCLEOTIDE SEQUENCE [LARGE SCALE GENOMIC DNA]</scope>
    <source>
        <strain evidence="3 4">P19-061405</strain>
    </source>
</reference>
<evidence type="ECO:0000313" key="3">
    <source>
        <dbReference type="EMBL" id="GAB1222497.1"/>
    </source>
</evidence>
<evidence type="ECO:0000313" key="4">
    <source>
        <dbReference type="Proteomes" id="UP001628156"/>
    </source>
</evidence>
<dbReference type="PANTHER" id="PTHR21344:SF1">
    <property type="entry name" value="RAL GTPASE-ACTIVATING PROTEIN SUBUNIT BETA"/>
    <property type="match status" value="1"/>
</dbReference>
<feature type="compositionally biased region" description="Basic and acidic residues" evidence="1">
    <location>
        <begin position="1088"/>
        <end position="1100"/>
    </location>
</feature>
<comment type="caution">
    <text evidence="3">The sequence shown here is derived from an EMBL/GenBank/DDBJ whole genome shotgun (WGS) entry which is preliminary data.</text>
</comment>
<dbReference type="PANTHER" id="PTHR21344">
    <property type="entry name" value="RAL GTPASE-ACTIVATING PROTEIN SUBUNIT BETA"/>
    <property type="match status" value="1"/>
</dbReference>
<evidence type="ECO:0000256" key="1">
    <source>
        <dbReference type="SAM" id="MobiDB-lite"/>
    </source>
</evidence>
<accession>A0ABQ0DIF3</accession>
<keyword evidence="4" id="KW-1185">Reference proteome</keyword>
<name>A0ABQ0DIF3_9EUKA</name>
<dbReference type="InterPro" id="IPR035974">
    <property type="entry name" value="Rap/Ran-GAP_sf"/>
</dbReference>
<sequence length="1150" mass="132601">MFIDTTNQLGLKEYLPTSNIYQMFENSIQTLIATNVSNQIINNIEEFNQKIKTPTHFEYLLESLGFAFVLPMESSQTIGNTISIYHQWLFGEHIPKAIQDNRQKYLNCMLEHLSLIFTQRSCSTNQTNQMVEFCNRVMDIYDLALNDNVVDTHNVICLLIGAIHSLATMPKQSITAIVSSNVSSNFYKAKEKKSNLADEISGRVINTLYRAWIKLLPQDKLLWMSIIQHHKTWSILLPVAQQWKVLMKKVTEGVMNQLYNNKECLISLDGFKENTTIQNVIAPKYAYNFWICCLHFIGTPLISNNASVVEVIIQSISEQVDYMIQYHCTGETILRVYNILFQCVILPSHLKFEQGVCCAMETLLKIFISTCEYTTFTKQSLDNLYYALSYALSSESEKVLAIGLKGYVSLIGKSFEGMEILAKTALYAVHRASLLKETIFVDYHTVFIDLLASLMYLPDSSQIHFIPKQSPEFEEKYSIQSLIVLNLYLLLKHEVDASRIASILTLINRYFIQELPFNKPQEDFNISTLNQVPPKTVGGLAWYFVKLIEINHSTLFVTSKPEIHRLIFTILKNLIKYHSFIPKSDEFINSLFDILNELFNQWIRNMNLVIMGDCLSVITLYYQSIMKNITQGQMKKLTALYKKLTSVEGYDKKRTLMRLSDIPNEGLEYFTMSLSQSIAFVYQHLMIPKPIFGSQLLNCQVSEKNIVDILMKNNIKNVLDYIYIVTVDNTVILSFIELPFKNISGEKQFMVLVRDCIGKKGYLISLNEVDDKIIQSQHKYMDIIDKPERDNLVILSDEKVLEELQRLENVSACNIDSYIKIKEDKYQPPLEEDIPQPKYVDIMNVQHGTKYYAVRLFLTTMGFCSSNFWKRLTPIKTSLQVLETLDEIDKMSNRTHVGISIQNKEQGITKEFMQFIQELGVIRSTTGFEGLKEGYEDKERMICYQDDFVDVIYHVKSLIPVNDKIEDLIEIYWGENNEKSEENPEKLLIEIKILHNGIYQIKSNQTSSTLLTLQRSLIYSLGRVIRESCIRFIEKRNLHEMTFPYDSRCITIQDFCTSNTTKGHSIGVMDMLVDRALSNQLNVEKLSEVKPEEPKEEKRQAKTKSSKVGVINVFQPQSTPRMTGELKATEEMMKRKMAKTTNGSFLGSSK</sequence>
<protein>
    <recommendedName>
        <fullName evidence="2">Ral GTPase-activating protein subunit alpha/beta N-terminal domain-containing protein</fullName>
    </recommendedName>
</protein>
<dbReference type="InterPro" id="IPR039930">
    <property type="entry name" value="RALGAPB"/>
</dbReference>
<dbReference type="InterPro" id="IPR046859">
    <property type="entry name" value="RGPA/RALGAPB_N"/>
</dbReference>
<proteinExistence type="predicted"/>
<dbReference type="EMBL" id="BAAFRS010000113">
    <property type="protein sequence ID" value="GAB1222497.1"/>
    <property type="molecule type" value="Genomic_DNA"/>
</dbReference>
<gene>
    <name evidence="3" type="ORF">ENUP19_0113G0005</name>
</gene>
<dbReference type="Proteomes" id="UP001628156">
    <property type="component" value="Unassembled WGS sequence"/>
</dbReference>
<organism evidence="3 4">
    <name type="scientific">Entamoeba nuttalli</name>
    <dbReference type="NCBI Taxonomy" id="412467"/>
    <lineage>
        <taxon>Eukaryota</taxon>
        <taxon>Amoebozoa</taxon>
        <taxon>Evosea</taxon>
        <taxon>Archamoebae</taxon>
        <taxon>Mastigamoebida</taxon>
        <taxon>Entamoebidae</taxon>
        <taxon>Entamoeba</taxon>
    </lineage>
</organism>